<sequence length="434" mass="44309">MSSSTCGFTLAAGADANPSVGSDRHPETFSPSIASLPPDPVKTSSSLDSGETSHAVSPTENSSGGDDKTPSGSAAPRLGSVSPSARSTEAASSSIANGDILPRGEEVSRFSSNGNDQDDEEDGCCQKKRGDVSSGDNFRNDHNGNDNVVDKSGNPIRDSKTASSFEARMESSDDEDANEDDDDDDDDDLNNSLVVNMEIPETNDSATDVDSHGEASVTLSVPKPSPSFTEPCTLTSSSLQQQQQSRSPAAATTTAPSTALSPSFLSSSSSKHQLPPVSSSSSPMSSSSSSTSSVLSPSPSSLPLSTSSSLPSSPLSLASAMSTSAASITQTFPTVKTQVGGRGHVASSSFSQAMTSISQGPTTPRPQAAPTAAQKPELGFRASSDQPTVIVTPGGLGSVRRARRPSVFGRPPSEIGAAVCCYAGPNGFIISSFR</sequence>
<proteinExistence type="predicted"/>
<feature type="compositionally biased region" description="Polar residues" evidence="1">
    <location>
        <begin position="346"/>
        <end position="358"/>
    </location>
</feature>
<accession>A0AAV4DKB8</accession>
<evidence type="ECO:0000313" key="2">
    <source>
        <dbReference type="EMBL" id="GFO44590.1"/>
    </source>
</evidence>
<feature type="region of interest" description="Disordered" evidence="1">
    <location>
        <begin position="334"/>
        <end position="405"/>
    </location>
</feature>
<feature type="compositionally biased region" description="Acidic residues" evidence="1">
    <location>
        <begin position="172"/>
        <end position="189"/>
    </location>
</feature>
<feature type="compositionally biased region" description="Low complexity" evidence="1">
    <location>
        <begin position="359"/>
        <end position="374"/>
    </location>
</feature>
<feature type="compositionally biased region" description="Polar residues" evidence="1">
    <location>
        <begin position="42"/>
        <end position="64"/>
    </location>
</feature>
<evidence type="ECO:0000256" key="1">
    <source>
        <dbReference type="SAM" id="MobiDB-lite"/>
    </source>
</evidence>
<organism evidence="2 3">
    <name type="scientific">Plakobranchus ocellatus</name>
    <dbReference type="NCBI Taxonomy" id="259542"/>
    <lineage>
        <taxon>Eukaryota</taxon>
        <taxon>Metazoa</taxon>
        <taxon>Spiralia</taxon>
        <taxon>Lophotrochozoa</taxon>
        <taxon>Mollusca</taxon>
        <taxon>Gastropoda</taxon>
        <taxon>Heterobranchia</taxon>
        <taxon>Euthyneura</taxon>
        <taxon>Panpulmonata</taxon>
        <taxon>Sacoglossa</taxon>
        <taxon>Placobranchoidea</taxon>
        <taxon>Plakobranchidae</taxon>
        <taxon>Plakobranchus</taxon>
    </lineage>
</organism>
<reference evidence="2 3" key="1">
    <citation type="journal article" date="2021" name="Elife">
        <title>Chloroplast acquisition without the gene transfer in kleptoplastic sea slugs, Plakobranchus ocellatus.</title>
        <authorList>
            <person name="Maeda T."/>
            <person name="Takahashi S."/>
            <person name="Yoshida T."/>
            <person name="Shimamura S."/>
            <person name="Takaki Y."/>
            <person name="Nagai Y."/>
            <person name="Toyoda A."/>
            <person name="Suzuki Y."/>
            <person name="Arimoto A."/>
            <person name="Ishii H."/>
            <person name="Satoh N."/>
            <person name="Nishiyama T."/>
            <person name="Hasebe M."/>
            <person name="Maruyama T."/>
            <person name="Minagawa J."/>
            <person name="Obokata J."/>
            <person name="Shigenobu S."/>
        </authorList>
    </citation>
    <scope>NUCLEOTIDE SEQUENCE [LARGE SCALE GENOMIC DNA]</scope>
</reference>
<feature type="compositionally biased region" description="Low complexity" evidence="1">
    <location>
        <begin position="233"/>
        <end position="319"/>
    </location>
</feature>
<protein>
    <submittedName>
        <fullName evidence="2">Uncharacterized protein</fullName>
    </submittedName>
</protein>
<comment type="caution">
    <text evidence="2">The sequence shown here is derived from an EMBL/GenBank/DDBJ whole genome shotgun (WGS) entry which is preliminary data.</text>
</comment>
<keyword evidence="3" id="KW-1185">Reference proteome</keyword>
<dbReference type="EMBL" id="BLXT01007977">
    <property type="protein sequence ID" value="GFO44590.1"/>
    <property type="molecule type" value="Genomic_DNA"/>
</dbReference>
<name>A0AAV4DKB8_9GAST</name>
<evidence type="ECO:0000313" key="3">
    <source>
        <dbReference type="Proteomes" id="UP000735302"/>
    </source>
</evidence>
<feature type="compositionally biased region" description="Polar residues" evidence="1">
    <location>
        <begin position="81"/>
        <end position="96"/>
    </location>
</feature>
<gene>
    <name evidence="2" type="ORF">PoB_007109500</name>
</gene>
<dbReference type="Proteomes" id="UP000735302">
    <property type="component" value="Unassembled WGS sequence"/>
</dbReference>
<feature type="region of interest" description="Disordered" evidence="1">
    <location>
        <begin position="1"/>
        <end position="319"/>
    </location>
</feature>
<dbReference type="AlphaFoldDB" id="A0AAV4DKB8"/>